<protein>
    <recommendedName>
        <fullName evidence="1">TLDc domain-containing protein</fullName>
    </recommendedName>
</protein>
<evidence type="ECO:0000313" key="2">
    <source>
        <dbReference type="EMBL" id="GAV30112.1"/>
    </source>
</evidence>
<dbReference type="Pfam" id="PF07534">
    <property type="entry name" value="TLD"/>
    <property type="match status" value="1"/>
</dbReference>
<dbReference type="Proteomes" id="UP000186136">
    <property type="component" value="Unassembled WGS sequence"/>
</dbReference>
<dbReference type="PROSITE" id="PS51886">
    <property type="entry name" value="TLDC"/>
    <property type="match status" value="1"/>
</dbReference>
<evidence type="ECO:0000313" key="3">
    <source>
        <dbReference type="Proteomes" id="UP000186136"/>
    </source>
</evidence>
<dbReference type="OrthoDB" id="289228at2759"/>
<comment type="caution">
    <text evidence="2">The sequence shown here is derived from an EMBL/GenBank/DDBJ whole genome shotgun (WGS) entry which is preliminary data.</text>
</comment>
<sequence length="582" mass="65357">MGNITSEETKQGALTASQVTREQLHTAFKREAKEALTNIELISISHFLFGNIVGLNERISYDELLEKLGLKVLSTDDRGDLLYKFLKIVSSSPCFSNTIDLGDKSFSLYDVLILVSILNGKGLIRLGLNDEYLIHLIFIVLISSSSSSSSSSFRPGGLTQEGDNEANDKVDFIIENNRIKWGLLPIMQSFDKLENSGISRSNLHDFLNILLPLSVHQYNSESFTLNYTTQIHAIISTIYLTSSNTDDTIRFETFYTRYRNNYPHLFDPIKKLLYPLLYDSMGSSSDHAMDHIKDKGKRNIELNHKILNLPLLSQLSTILDVDSLNMAVNSKPLYQGSRDGYSINSIQSHTLNYRASTLLLISGKTVSEERHHGSSFFSKFPKFHPVMNSGLKSKEKLKFQIAVFLTDQWRVTNTKTFGSKDFKIVQLSPFQLVLDSSSTLRDDYAYFSNIGCGLGFGSKPPVKSKDIKNNSLRFNLGGVSLTIDNSLEMGNFRVEDMSTQSSTYATSCVDKQLFNDIWFTINEIEIYGLGNVQSLKDQKLAMEWEEREAERRRGIGNKDYQEGRALLELAGLVGGAQSGGSI</sequence>
<gene>
    <name evidence="2" type="ORF">PMKS-003619</name>
</gene>
<name>A0A1Q2YKP9_9ASCO</name>
<feature type="domain" description="TLDc" evidence="1">
    <location>
        <begin position="305"/>
        <end position="530"/>
    </location>
</feature>
<keyword evidence="3" id="KW-1185">Reference proteome</keyword>
<evidence type="ECO:0000259" key="1">
    <source>
        <dbReference type="PROSITE" id="PS51886"/>
    </source>
</evidence>
<organism evidence="2 3">
    <name type="scientific">Pichia membranifaciens</name>
    <dbReference type="NCBI Taxonomy" id="4926"/>
    <lineage>
        <taxon>Eukaryota</taxon>
        <taxon>Fungi</taxon>
        <taxon>Dikarya</taxon>
        <taxon>Ascomycota</taxon>
        <taxon>Saccharomycotina</taxon>
        <taxon>Pichiomycetes</taxon>
        <taxon>Pichiales</taxon>
        <taxon>Pichiaceae</taxon>
        <taxon>Pichia</taxon>
    </lineage>
</organism>
<dbReference type="EMBL" id="BDGI01000160">
    <property type="protein sequence ID" value="GAV30112.1"/>
    <property type="molecule type" value="Genomic_DNA"/>
</dbReference>
<dbReference type="InterPro" id="IPR006571">
    <property type="entry name" value="TLDc_dom"/>
</dbReference>
<dbReference type="AlphaFoldDB" id="A0A1Q2YKP9"/>
<proteinExistence type="predicted"/>
<reference evidence="2 3" key="1">
    <citation type="submission" date="2016-08" db="EMBL/GenBank/DDBJ databases">
        <title>Whole genome shotgun sequence of Pichia membranifaciens KS47-1.</title>
        <authorList>
            <person name="Konishi M."/>
            <person name="Ishida M."/>
            <person name="Arakawa T."/>
            <person name="Kato Y."/>
            <person name="Horiuchi J."/>
        </authorList>
    </citation>
    <scope>NUCLEOTIDE SEQUENCE [LARGE SCALE GENOMIC DNA]</scope>
    <source>
        <strain evidence="2 3">KS47-1</strain>
    </source>
</reference>
<accession>A0A1Q2YKP9</accession>